<dbReference type="Proteomes" id="UP001295423">
    <property type="component" value="Unassembled WGS sequence"/>
</dbReference>
<sequence>MTLLKTLETITHNRHLQNANKMKAFLAVGVLLSLLVAPCLALTLGTKKSICNEEGTGIISSSRRKWILQSIFIASTYTSLLLNPKVVLAEDSPKQGLLSTTDVAELLHPVPTFTIVDKRGIPFMVVGEDAKVTGYFFTTYGEAARILEVAKDSANKAIAEAKAEGKPKEEIGTNPWTKARVSSVPLDSAITLVSKSTPGNIFRIAPAADDIEDALAITGQEDLAEGKVPMFYYKDFTFEEGDGKKISPLYFRKSELENDFKKRNPGVKLPTTEITELLSVLAELVRPGGTDNELKTLKIMTPVESLEKKKLCDKIGGKEAPFFVGQRLLVL</sequence>
<dbReference type="PANTHER" id="PTHR33926:SF4">
    <property type="entry name" value="PROTEIN TIC 22, CHLOROPLASTIC"/>
    <property type="match status" value="1"/>
</dbReference>
<dbReference type="GO" id="GO:0015031">
    <property type="term" value="P:protein transport"/>
    <property type="evidence" value="ECO:0007669"/>
    <property type="project" value="InterPro"/>
</dbReference>
<keyword evidence="5" id="KW-1185">Reference proteome</keyword>
<reference evidence="4" key="1">
    <citation type="submission" date="2023-08" db="EMBL/GenBank/DDBJ databases">
        <authorList>
            <person name="Audoor S."/>
            <person name="Bilcke G."/>
        </authorList>
    </citation>
    <scope>NUCLEOTIDE SEQUENCE</scope>
</reference>
<gene>
    <name evidence="4" type="ORF">CYCCA115_LOCUS718</name>
</gene>
<keyword evidence="3" id="KW-0934">Plastid</keyword>
<keyword evidence="2" id="KW-0150">Chloroplast</keyword>
<dbReference type="Gene3D" id="3.40.1350.100">
    <property type="match status" value="1"/>
</dbReference>
<dbReference type="Pfam" id="PF04278">
    <property type="entry name" value="Tic22"/>
    <property type="match status" value="1"/>
</dbReference>
<evidence type="ECO:0000256" key="3">
    <source>
        <dbReference type="ARBA" id="ARBA00022640"/>
    </source>
</evidence>
<protein>
    <submittedName>
        <fullName evidence="4">Uncharacterized protein</fullName>
    </submittedName>
</protein>
<accession>A0AAD2CDC7</accession>
<evidence type="ECO:0000256" key="2">
    <source>
        <dbReference type="ARBA" id="ARBA00022528"/>
    </source>
</evidence>
<evidence type="ECO:0000313" key="4">
    <source>
        <dbReference type="EMBL" id="CAJ1915405.1"/>
    </source>
</evidence>
<dbReference type="PANTHER" id="PTHR33926">
    <property type="entry name" value="PROTEIN TIC 22, CHLOROPLASTIC"/>
    <property type="match status" value="1"/>
</dbReference>
<name>A0AAD2CDC7_9STRA</name>
<dbReference type="EMBL" id="CAKOGP040000001">
    <property type="protein sequence ID" value="CAJ1915405.1"/>
    <property type="molecule type" value="Genomic_DNA"/>
</dbReference>
<comment type="caution">
    <text evidence="4">The sequence shown here is derived from an EMBL/GenBank/DDBJ whole genome shotgun (WGS) entry which is preliminary data.</text>
</comment>
<organism evidence="4 5">
    <name type="scientific">Cylindrotheca closterium</name>
    <dbReference type="NCBI Taxonomy" id="2856"/>
    <lineage>
        <taxon>Eukaryota</taxon>
        <taxon>Sar</taxon>
        <taxon>Stramenopiles</taxon>
        <taxon>Ochrophyta</taxon>
        <taxon>Bacillariophyta</taxon>
        <taxon>Bacillariophyceae</taxon>
        <taxon>Bacillariophycidae</taxon>
        <taxon>Bacillariales</taxon>
        <taxon>Bacillariaceae</taxon>
        <taxon>Cylindrotheca</taxon>
    </lineage>
</organism>
<comment type="subcellular location">
    <subcellularLocation>
        <location evidence="1">Plastid</location>
        <location evidence="1">Chloroplast</location>
    </subcellularLocation>
</comment>
<proteinExistence type="predicted"/>
<evidence type="ECO:0000313" key="5">
    <source>
        <dbReference type="Proteomes" id="UP001295423"/>
    </source>
</evidence>
<dbReference type="GO" id="GO:0009507">
    <property type="term" value="C:chloroplast"/>
    <property type="evidence" value="ECO:0007669"/>
    <property type="project" value="UniProtKB-SubCell"/>
</dbReference>
<dbReference type="InterPro" id="IPR007378">
    <property type="entry name" value="Tic22-like"/>
</dbReference>
<dbReference type="AlphaFoldDB" id="A0AAD2CDC7"/>
<evidence type="ECO:0000256" key="1">
    <source>
        <dbReference type="ARBA" id="ARBA00004229"/>
    </source>
</evidence>